<gene>
    <name evidence="2" type="ORF">MELA_02515</name>
</gene>
<protein>
    <recommendedName>
        <fullName evidence="4">Secondary thiamine-phosphate synthase enzyme</fullName>
    </recommendedName>
</protein>
<dbReference type="InterPro" id="IPR035917">
    <property type="entry name" value="YjbQ-like_sf"/>
</dbReference>
<dbReference type="SUPFAM" id="SSF111038">
    <property type="entry name" value="YjbQ-like"/>
    <property type="match status" value="1"/>
</dbReference>
<evidence type="ECO:0000313" key="2">
    <source>
        <dbReference type="EMBL" id="VUZ86119.1"/>
    </source>
</evidence>
<dbReference type="PANTHER" id="PTHR30615:SF8">
    <property type="entry name" value="UPF0047 PROTEIN C4A8.02C"/>
    <property type="match status" value="1"/>
</dbReference>
<evidence type="ECO:0000313" key="3">
    <source>
        <dbReference type="Proteomes" id="UP000334340"/>
    </source>
</evidence>
<dbReference type="Gene3D" id="2.60.120.460">
    <property type="entry name" value="YjbQ-like"/>
    <property type="match status" value="1"/>
</dbReference>
<sequence>MPQMREFVIKTTQLSQVIDITPRVREIAAQGGLDEGLCCVFVPHATAAVTINENADPNIGDDLQEALVKLIPEGIWRHDRIDGNAAAHIKAAILGPSETVPVKQGRLMLGAWQSIMLMEFDGPRDRRVIVRIG</sequence>
<dbReference type="InterPro" id="IPR001602">
    <property type="entry name" value="UPF0047_YjbQ-like"/>
</dbReference>
<accession>A0A564ZLB1</accession>
<comment type="similarity">
    <text evidence="1">Belongs to the UPF0047 family.</text>
</comment>
<dbReference type="Pfam" id="PF01894">
    <property type="entry name" value="YjbQ"/>
    <property type="match status" value="1"/>
</dbReference>
<dbReference type="PANTHER" id="PTHR30615">
    <property type="entry name" value="UNCHARACTERIZED PROTEIN YJBQ-RELATED"/>
    <property type="match status" value="1"/>
</dbReference>
<reference evidence="2 3" key="1">
    <citation type="submission" date="2019-07" db="EMBL/GenBank/DDBJ databases">
        <authorList>
            <person name="Cremers G."/>
        </authorList>
    </citation>
    <scope>NUCLEOTIDE SEQUENCE [LARGE SCALE GENOMIC DNA]</scope>
</reference>
<organism evidence="2 3">
    <name type="scientific">Candidatus Methylomirabilis lanthanidiphila</name>
    <dbReference type="NCBI Taxonomy" id="2211376"/>
    <lineage>
        <taxon>Bacteria</taxon>
        <taxon>Candidatus Methylomirabilota</taxon>
        <taxon>Candidatus Methylomirabilia</taxon>
        <taxon>Candidatus Methylomirabilales</taxon>
        <taxon>Candidatus Methylomirabilaceae</taxon>
        <taxon>Candidatus Methylomirabilis</taxon>
    </lineage>
</organism>
<evidence type="ECO:0000256" key="1">
    <source>
        <dbReference type="ARBA" id="ARBA00005534"/>
    </source>
</evidence>
<evidence type="ECO:0008006" key="4">
    <source>
        <dbReference type="Google" id="ProtNLM"/>
    </source>
</evidence>
<keyword evidence="3" id="KW-1185">Reference proteome</keyword>
<dbReference type="NCBIfam" id="TIGR00149">
    <property type="entry name" value="TIGR00149_YjbQ"/>
    <property type="match status" value="1"/>
</dbReference>
<dbReference type="PIRSF" id="PIRSF004681">
    <property type="entry name" value="UCP004681"/>
    <property type="match status" value="1"/>
</dbReference>
<dbReference type="Proteomes" id="UP000334340">
    <property type="component" value="Unassembled WGS sequence"/>
</dbReference>
<dbReference type="EMBL" id="CABIKM010000044">
    <property type="protein sequence ID" value="VUZ86119.1"/>
    <property type="molecule type" value="Genomic_DNA"/>
</dbReference>
<dbReference type="AlphaFoldDB" id="A0A564ZLB1"/>
<name>A0A564ZLB1_9BACT</name>
<proteinExistence type="inferred from homology"/>